<dbReference type="GO" id="GO:0006508">
    <property type="term" value="P:proteolysis"/>
    <property type="evidence" value="ECO:0007669"/>
    <property type="project" value="InterPro"/>
</dbReference>
<dbReference type="AlphaFoldDB" id="A0A0D2HQR2"/>
<name>A0A0D2HQR2_CLAB1</name>
<dbReference type="GeneID" id="27695780"/>
<feature type="compositionally biased region" description="Polar residues" evidence="2">
    <location>
        <begin position="1"/>
        <end position="14"/>
    </location>
</feature>
<dbReference type="GO" id="GO:0004190">
    <property type="term" value="F:aspartic-type endopeptidase activity"/>
    <property type="evidence" value="ECO:0007669"/>
    <property type="project" value="InterPro"/>
</dbReference>
<comment type="similarity">
    <text evidence="1">Belongs to the peptidase A1 family.</text>
</comment>
<evidence type="ECO:0000313" key="4">
    <source>
        <dbReference type="EMBL" id="KIW95788.1"/>
    </source>
</evidence>
<dbReference type="PANTHER" id="PTHR47966:SF1">
    <property type="entry name" value="ASPARTYL PROTEINASE"/>
    <property type="match status" value="1"/>
</dbReference>
<dbReference type="VEuPathDB" id="FungiDB:Z519_02852"/>
<dbReference type="OrthoDB" id="10441432at2759"/>
<dbReference type="InterPro" id="IPR033121">
    <property type="entry name" value="PEPTIDASE_A1"/>
</dbReference>
<evidence type="ECO:0000313" key="5">
    <source>
        <dbReference type="Proteomes" id="UP000053789"/>
    </source>
</evidence>
<protein>
    <recommendedName>
        <fullName evidence="3">Peptidase A1 domain-containing protein</fullName>
    </recommendedName>
</protein>
<dbReference type="PANTHER" id="PTHR47966">
    <property type="entry name" value="BETA-SITE APP-CLEAVING ENZYME, ISOFORM A-RELATED"/>
    <property type="match status" value="1"/>
</dbReference>
<evidence type="ECO:0000259" key="3">
    <source>
        <dbReference type="PROSITE" id="PS51767"/>
    </source>
</evidence>
<keyword evidence="5" id="KW-1185">Reference proteome</keyword>
<gene>
    <name evidence="4" type="ORF">Z519_02852</name>
</gene>
<dbReference type="Pfam" id="PF00026">
    <property type="entry name" value="Asp"/>
    <property type="match status" value="1"/>
</dbReference>
<dbReference type="InterPro" id="IPR001461">
    <property type="entry name" value="Aspartic_peptidase_A1"/>
</dbReference>
<sequence>MTTPSSYHRNNNNILLERQDNGTPTSCRSAGDKENNTFYTFLIQLGTPKQTLQMNFDSASADTWVWSTAIPDANDVPNATLFDLLESLTFQSISGSTWQVRYGDGFAVSRTVGTNVLKVEIIVIENQAVSDTAITIMTASDGRSFSIELEERGFPLMTRLLKICQLSRLLWEISKLPHSCRQASLDA</sequence>
<dbReference type="PROSITE" id="PS51767">
    <property type="entry name" value="PEPTIDASE_A1"/>
    <property type="match status" value="1"/>
</dbReference>
<evidence type="ECO:0000256" key="2">
    <source>
        <dbReference type="SAM" id="MobiDB-lite"/>
    </source>
</evidence>
<dbReference type="SUPFAM" id="SSF50630">
    <property type="entry name" value="Acid proteases"/>
    <property type="match status" value="1"/>
</dbReference>
<feature type="domain" description="Peptidase A1" evidence="3">
    <location>
        <begin position="39"/>
        <end position="187"/>
    </location>
</feature>
<dbReference type="InterPro" id="IPR021109">
    <property type="entry name" value="Peptidase_aspartic_dom_sf"/>
</dbReference>
<dbReference type="Gene3D" id="2.40.70.10">
    <property type="entry name" value="Acid Proteases"/>
    <property type="match status" value="1"/>
</dbReference>
<reference evidence="4" key="1">
    <citation type="submission" date="2015-01" db="EMBL/GenBank/DDBJ databases">
        <title>The Genome Sequence of Cladophialophora bantiana CBS 173.52.</title>
        <authorList>
            <consortium name="The Broad Institute Genomics Platform"/>
            <person name="Cuomo C."/>
            <person name="de Hoog S."/>
            <person name="Gorbushina A."/>
            <person name="Stielow B."/>
            <person name="Teixiera M."/>
            <person name="Abouelleil A."/>
            <person name="Chapman S.B."/>
            <person name="Priest M."/>
            <person name="Young S.K."/>
            <person name="Wortman J."/>
            <person name="Nusbaum C."/>
            <person name="Birren B."/>
        </authorList>
    </citation>
    <scope>NUCLEOTIDE SEQUENCE [LARGE SCALE GENOMIC DNA]</scope>
    <source>
        <strain evidence="4">CBS 173.52</strain>
    </source>
</reference>
<dbReference type="EMBL" id="KN846983">
    <property type="protein sequence ID" value="KIW95788.1"/>
    <property type="molecule type" value="Genomic_DNA"/>
</dbReference>
<organism evidence="4 5">
    <name type="scientific">Cladophialophora bantiana (strain ATCC 10958 / CBS 173.52 / CDC B-1940 / NIH 8579)</name>
    <name type="common">Xylohypha bantiana</name>
    <dbReference type="NCBI Taxonomy" id="1442370"/>
    <lineage>
        <taxon>Eukaryota</taxon>
        <taxon>Fungi</taxon>
        <taxon>Dikarya</taxon>
        <taxon>Ascomycota</taxon>
        <taxon>Pezizomycotina</taxon>
        <taxon>Eurotiomycetes</taxon>
        <taxon>Chaetothyriomycetidae</taxon>
        <taxon>Chaetothyriales</taxon>
        <taxon>Herpotrichiellaceae</taxon>
        <taxon>Cladophialophora</taxon>
    </lineage>
</organism>
<dbReference type="RefSeq" id="XP_016622457.1">
    <property type="nucleotide sequence ID" value="XM_016760607.1"/>
</dbReference>
<dbReference type="Proteomes" id="UP000053789">
    <property type="component" value="Unassembled WGS sequence"/>
</dbReference>
<evidence type="ECO:0000256" key="1">
    <source>
        <dbReference type="ARBA" id="ARBA00007447"/>
    </source>
</evidence>
<dbReference type="HOGENOM" id="CLU_1447526_0_0_1"/>
<feature type="region of interest" description="Disordered" evidence="2">
    <location>
        <begin position="1"/>
        <end position="30"/>
    </location>
</feature>
<accession>A0A0D2HQR2</accession>
<proteinExistence type="inferred from homology"/>